<dbReference type="InterPro" id="IPR035919">
    <property type="entry name" value="EAL_sf"/>
</dbReference>
<dbReference type="PROSITE" id="PS50883">
    <property type="entry name" value="EAL"/>
    <property type="match status" value="1"/>
</dbReference>
<dbReference type="KEGG" id="ares:IWH25_02950"/>
<dbReference type="PANTHER" id="PTHR33121:SF70">
    <property type="entry name" value="SIGNALING PROTEIN YKOW"/>
    <property type="match status" value="1"/>
</dbReference>
<dbReference type="Gene3D" id="3.20.20.450">
    <property type="entry name" value="EAL domain"/>
    <property type="match status" value="1"/>
</dbReference>
<dbReference type="GO" id="GO:0071111">
    <property type="term" value="F:cyclic-guanylate-specific phosphodiesterase activity"/>
    <property type="evidence" value="ECO:0007669"/>
    <property type="project" value="InterPro"/>
</dbReference>
<dbReference type="PANTHER" id="PTHR33121">
    <property type="entry name" value="CYCLIC DI-GMP PHOSPHODIESTERASE PDEF"/>
    <property type="match status" value="1"/>
</dbReference>
<gene>
    <name evidence="2" type="ORF">IWH25_02950</name>
</gene>
<keyword evidence="3" id="KW-1185">Reference proteome</keyword>
<dbReference type="InterPro" id="IPR050706">
    <property type="entry name" value="Cyclic-di-GMP_PDE-like"/>
</dbReference>
<name>A0A974Y4C3_9RHOO</name>
<dbReference type="InterPro" id="IPR001633">
    <property type="entry name" value="EAL_dom"/>
</dbReference>
<evidence type="ECO:0000313" key="3">
    <source>
        <dbReference type="Proteomes" id="UP000663444"/>
    </source>
</evidence>
<dbReference type="Proteomes" id="UP000663444">
    <property type="component" value="Chromosome"/>
</dbReference>
<organism evidence="2 3">
    <name type="scientific">Azospira restricta</name>
    <dbReference type="NCBI Taxonomy" id="404405"/>
    <lineage>
        <taxon>Bacteria</taxon>
        <taxon>Pseudomonadati</taxon>
        <taxon>Pseudomonadota</taxon>
        <taxon>Betaproteobacteria</taxon>
        <taxon>Rhodocyclales</taxon>
        <taxon>Rhodocyclaceae</taxon>
        <taxon>Azospira</taxon>
    </lineage>
</organism>
<evidence type="ECO:0000259" key="1">
    <source>
        <dbReference type="PROSITE" id="PS50883"/>
    </source>
</evidence>
<protein>
    <submittedName>
        <fullName evidence="2">EAL domain-containing protein</fullName>
    </submittedName>
</protein>
<dbReference type="AlphaFoldDB" id="A0A974Y4C3"/>
<accession>A0A974Y4C3</accession>
<dbReference type="RefSeq" id="WP_203387870.1">
    <property type="nucleotide sequence ID" value="NZ_CP064781.1"/>
</dbReference>
<evidence type="ECO:0000313" key="2">
    <source>
        <dbReference type="EMBL" id="QRJ64326.1"/>
    </source>
</evidence>
<dbReference type="SUPFAM" id="SSF141868">
    <property type="entry name" value="EAL domain-like"/>
    <property type="match status" value="1"/>
</dbReference>
<dbReference type="EMBL" id="CP064781">
    <property type="protein sequence ID" value="QRJ64326.1"/>
    <property type="molecule type" value="Genomic_DNA"/>
</dbReference>
<proteinExistence type="predicted"/>
<dbReference type="Pfam" id="PF00563">
    <property type="entry name" value="EAL"/>
    <property type="match status" value="1"/>
</dbReference>
<reference evidence="2" key="1">
    <citation type="submission" date="2020-11" db="EMBL/GenBank/DDBJ databases">
        <title>Azospira restricta DSM 18626 genome sequence.</title>
        <authorList>
            <person name="Moe W.M."/>
        </authorList>
    </citation>
    <scope>NUCLEOTIDE SEQUENCE</scope>
    <source>
        <strain evidence="2">DSM 18626</strain>
    </source>
</reference>
<feature type="domain" description="EAL" evidence="1">
    <location>
        <begin position="25"/>
        <end position="281"/>
    </location>
</feature>
<sequence>MPVAELIHYLNRENRKTYGPEVCPGDALAMAPAGVVAQHGGLLLRSVFQPLFSVRGRQVVGHEALLRAESADGEALTASDVFAQAASPQTLVFLDRLCRTLHALNYLQQAKGGGGLLFLNVEPRHVRAVGSGHGLVFETILKRCGLSPERIVFELRAGELAGDPAPLADALAAYRARGYRIAIDQAGPDLGGDLLAALRPELVKFDVRRLERWRGATPAATVAAEAAARARAAGAEVVATHVAAARQLALARAFAADFLQGHHFAPPAPLLRDDAGTPLALDAVTLAAIRE</sequence>
<dbReference type="SMART" id="SM00052">
    <property type="entry name" value="EAL"/>
    <property type="match status" value="1"/>
</dbReference>